<keyword evidence="2 7" id="KW-0813">Transport</keyword>
<keyword evidence="10" id="KW-1185">Reference proteome</keyword>
<keyword evidence="3" id="KW-1003">Cell membrane</keyword>
<dbReference type="GO" id="GO:0022857">
    <property type="term" value="F:transmembrane transporter activity"/>
    <property type="evidence" value="ECO:0007669"/>
    <property type="project" value="InterPro"/>
</dbReference>
<evidence type="ECO:0000256" key="2">
    <source>
        <dbReference type="ARBA" id="ARBA00022448"/>
    </source>
</evidence>
<dbReference type="InterPro" id="IPR035906">
    <property type="entry name" value="MetI-like_sf"/>
</dbReference>
<evidence type="ECO:0000256" key="4">
    <source>
        <dbReference type="ARBA" id="ARBA00022692"/>
    </source>
</evidence>
<dbReference type="RefSeq" id="WP_080807147.1">
    <property type="nucleotide sequence ID" value="NZ_CP021983.2"/>
</dbReference>
<dbReference type="Proteomes" id="UP000191901">
    <property type="component" value="Chromosome"/>
</dbReference>
<feature type="transmembrane region" description="Helical" evidence="7">
    <location>
        <begin position="231"/>
        <end position="255"/>
    </location>
</feature>
<proteinExistence type="inferred from homology"/>
<dbReference type="STRING" id="1641165.XM38_07355"/>
<comment type="subcellular location">
    <subcellularLocation>
        <location evidence="1 7">Cell membrane</location>
        <topology evidence="1 7">Multi-pass membrane protein</topology>
    </subcellularLocation>
</comment>
<keyword evidence="5 7" id="KW-1133">Transmembrane helix</keyword>
<evidence type="ECO:0000256" key="3">
    <source>
        <dbReference type="ARBA" id="ARBA00022475"/>
    </source>
</evidence>
<name>A0A1Z3HQ46_9CYAN</name>
<dbReference type="Pfam" id="PF00528">
    <property type="entry name" value="BPD_transp_1"/>
    <property type="match status" value="1"/>
</dbReference>
<dbReference type="GO" id="GO:0043190">
    <property type="term" value="C:ATP-binding cassette (ABC) transporter complex"/>
    <property type="evidence" value="ECO:0007669"/>
    <property type="project" value="InterPro"/>
</dbReference>
<keyword evidence="4 7" id="KW-0812">Transmembrane</keyword>
<keyword evidence="6 7" id="KW-0472">Membrane</keyword>
<dbReference type="PANTHER" id="PTHR30614">
    <property type="entry name" value="MEMBRANE COMPONENT OF AMINO ACID ABC TRANSPORTER"/>
    <property type="match status" value="1"/>
</dbReference>
<feature type="domain" description="ABC transmembrane type-1" evidence="8">
    <location>
        <begin position="196"/>
        <end position="390"/>
    </location>
</feature>
<accession>A0A1Z3HQ46</accession>
<dbReference type="Gene3D" id="1.10.3720.10">
    <property type="entry name" value="MetI-like"/>
    <property type="match status" value="1"/>
</dbReference>
<evidence type="ECO:0000313" key="10">
    <source>
        <dbReference type="Proteomes" id="UP000191901"/>
    </source>
</evidence>
<feature type="transmembrane region" description="Helical" evidence="7">
    <location>
        <begin position="136"/>
        <end position="154"/>
    </location>
</feature>
<protein>
    <submittedName>
        <fullName evidence="9">Inner membrane amino-acid ABC transporter permease protein YhdY</fullName>
    </submittedName>
</protein>
<dbReference type="PROSITE" id="PS50928">
    <property type="entry name" value="ABC_TM1"/>
    <property type="match status" value="1"/>
</dbReference>
<evidence type="ECO:0000256" key="1">
    <source>
        <dbReference type="ARBA" id="ARBA00004651"/>
    </source>
</evidence>
<feature type="transmembrane region" description="Helical" evidence="7">
    <location>
        <begin position="267"/>
        <end position="284"/>
    </location>
</feature>
<feature type="transmembrane region" description="Helical" evidence="7">
    <location>
        <begin position="79"/>
        <end position="100"/>
    </location>
</feature>
<dbReference type="InterPro" id="IPR000515">
    <property type="entry name" value="MetI-like"/>
</dbReference>
<feature type="transmembrane region" description="Helical" evidence="7">
    <location>
        <begin position="305"/>
        <end position="330"/>
    </location>
</feature>
<dbReference type="InterPro" id="IPR010065">
    <property type="entry name" value="AA_ABC_transptr_permease_3TM"/>
</dbReference>
<evidence type="ECO:0000256" key="6">
    <source>
        <dbReference type="ARBA" id="ARBA00023136"/>
    </source>
</evidence>
<evidence type="ECO:0000313" key="9">
    <source>
        <dbReference type="EMBL" id="ASC72429.1"/>
    </source>
</evidence>
<sequence>MTATSPSLSPATIRHSPVAWLRKNLFNSWFNSMLTLVLGGILLWVAYSLVNWAFTMAQWQVLSANLPLYFVGRYPSDQYWRLWTALALITLASGLSWGLFSRHLSVLFSRGVLMGLGGITVLIVLVPMPGPYRARMIGLILLCTLAAWAGRLWAQRVTSLGRWLSLAWLLSFFVTLWLMAGGLGLPAVSTNNWGGLLLTLCISVVSIALSFPFGVLLALGRQSSLPIIRWLSIIYIELIRGVPLISILFMGQVMIPLFLPEGMRPDRVLRAIVGMTLFTAAYLAENVRGGLQAVPRGQIEAARSMGLNAPLTLGLIVLPQALKIAIPAIVGQFISLFQDTTLVSIVGLLELLGISRSILANPEFLGRYGEVYLFIAAIYWCFCYAMSLGSRKIEEALNTDT</sequence>
<evidence type="ECO:0000259" key="8">
    <source>
        <dbReference type="PROSITE" id="PS50928"/>
    </source>
</evidence>
<dbReference type="AlphaFoldDB" id="A0A1Z3HQ46"/>
<feature type="transmembrane region" description="Helical" evidence="7">
    <location>
        <begin position="193"/>
        <end position="219"/>
    </location>
</feature>
<gene>
    <name evidence="9" type="primary">yhdY</name>
    <name evidence="9" type="ORF">XM38_033860</name>
</gene>
<evidence type="ECO:0000256" key="5">
    <source>
        <dbReference type="ARBA" id="ARBA00022989"/>
    </source>
</evidence>
<dbReference type="OrthoDB" id="9805999at2"/>
<dbReference type="SUPFAM" id="SSF161098">
    <property type="entry name" value="MetI-like"/>
    <property type="match status" value="1"/>
</dbReference>
<dbReference type="NCBIfam" id="TIGR01726">
    <property type="entry name" value="HEQRo_perm_3TM"/>
    <property type="match status" value="1"/>
</dbReference>
<dbReference type="EMBL" id="CP021983">
    <property type="protein sequence ID" value="ASC72429.1"/>
    <property type="molecule type" value="Genomic_DNA"/>
</dbReference>
<reference evidence="9 10" key="1">
    <citation type="journal article" date="2016" name="Biochim. Biophys. Acta">
        <title>Characterization of red-shifted phycobilisomes isolated from the chlorophyll f-containing cyanobacterium Halomicronema hongdechloris.</title>
        <authorList>
            <person name="Li Y."/>
            <person name="Lin Y."/>
            <person name="Garvey C.J."/>
            <person name="Birch D."/>
            <person name="Corkery R.W."/>
            <person name="Loughlin P.C."/>
            <person name="Scheer H."/>
            <person name="Willows R.D."/>
            <person name="Chen M."/>
        </authorList>
    </citation>
    <scope>NUCLEOTIDE SEQUENCE [LARGE SCALE GENOMIC DNA]</scope>
    <source>
        <strain evidence="9 10">C2206</strain>
    </source>
</reference>
<dbReference type="KEGG" id="hhg:XM38_033860"/>
<feature type="transmembrane region" description="Helical" evidence="7">
    <location>
        <begin position="166"/>
        <end position="187"/>
    </location>
</feature>
<dbReference type="GO" id="GO:0006865">
    <property type="term" value="P:amino acid transport"/>
    <property type="evidence" value="ECO:0007669"/>
    <property type="project" value="TreeGrafter"/>
</dbReference>
<dbReference type="CDD" id="cd06261">
    <property type="entry name" value="TM_PBP2"/>
    <property type="match status" value="1"/>
</dbReference>
<organism evidence="9 10">
    <name type="scientific">Halomicronema hongdechloris C2206</name>
    <dbReference type="NCBI Taxonomy" id="1641165"/>
    <lineage>
        <taxon>Bacteria</taxon>
        <taxon>Bacillati</taxon>
        <taxon>Cyanobacteriota</taxon>
        <taxon>Cyanophyceae</taxon>
        <taxon>Nodosilineales</taxon>
        <taxon>Nodosilineaceae</taxon>
        <taxon>Halomicronema</taxon>
    </lineage>
</organism>
<feature type="transmembrane region" description="Helical" evidence="7">
    <location>
        <begin position="33"/>
        <end position="59"/>
    </location>
</feature>
<comment type="similarity">
    <text evidence="7">Belongs to the binding-protein-dependent transport system permease family.</text>
</comment>
<dbReference type="PANTHER" id="PTHR30614:SF41">
    <property type="entry name" value="INNER MEMBRANE AMINO-ACID ABC TRANSPORTER PERMEASE PROTEIN YHDY"/>
    <property type="match status" value="1"/>
</dbReference>
<dbReference type="InterPro" id="IPR043429">
    <property type="entry name" value="ArtM/GltK/GlnP/TcyL/YhdX-like"/>
</dbReference>
<feature type="transmembrane region" description="Helical" evidence="7">
    <location>
        <begin position="112"/>
        <end position="130"/>
    </location>
</feature>
<evidence type="ECO:0000256" key="7">
    <source>
        <dbReference type="RuleBase" id="RU363032"/>
    </source>
</evidence>
<feature type="transmembrane region" description="Helical" evidence="7">
    <location>
        <begin position="371"/>
        <end position="389"/>
    </location>
</feature>